<dbReference type="AlphaFoldDB" id="B3QT15"/>
<dbReference type="KEGG" id="cts:Ctha_0187"/>
<gene>
    <name evidence="3" type="ordered locus">Ctha_0187</name>
</gene>
<dbReference type="Gene3D" id="3.40.1740.10">
    <property type="entry name" value="VC0467-like"/>
    <property type="match status" value="1"/>
</dbReference>
<dbReference type="PANTHER" id="PTHR30327">
    <property type="entry name" value="UNCHARACTERIZED PROTEIN YQGE"/>
    <property type="match status" value="1"/>
</dbReference>
<name>B3QT15_CHLT3</name>
<dbReference type="Pfam" id="PF02622">
    <property type="entry name" value="DUF179"/>
    <property type="match status" value="1"/>
</dbReference>
<reference evidence="3 4" key="1">
    <citation type="submission" date="2008-06" db="EMBL/GenBank/DDBJ databases">
        <title>Complete sequence of Chloroherpeton thalassium ATCC 35110.</title>
        <authorList>
            <consortium name="US DOE Joint Genome Institute"/>
            <person name="Lucas S."/>
            <person name="Copeland A."/>
            <person name="Lapidus A."/>
            <person name="Glavina del Rio T."/>
            <person name="Dalin E."/>
            <person name="Tice H."/>
            <person name="Bruce D."/>
            <person name="Goodwin L."/>
            <person name="Pitluck S."/>
            <person name="Schmutz J."/>
            <person name="Larimer F."/>
            <person name="Land M."/>
            <person name="Hauser L."/>
            <person name="Kyrpides N."/>
            <person name="Mikhailova N."/>
            <person name="Liu Z."/>
            <person name="Li T."/>
            <person name="Zhao F."/>
            <person name="Overmann J."/>
            <person name="Bryant D.A."/>
            <person name="Richardson P."/>
        </authorList>
    </citation>
    <scope>NUCLEOTIDE SEQUENCE [LARGE SCALE GENOMIC DNA]</scope>
    <source>
        <strain evidence="4">ATCC 35110 / GB-78</strain>
    </source>
</reference>
<evidence type="ECO:0000256" key="2">
    <source>
        <dbReference type="HAMAP-Rule" id="MF_00758"/>
    </source>
</evidence>
<accession>B3QT15</accession>
<sequence>MLDDYASPKRGILLIAGAQLIDPNFKRSVVLLCEHNEEGTFGLILNKPLDINISEAIEDIEDWDIALHAGGPVQPNTVHVLHRLGDEIEDAIEVVDGVYWGGNYETIRSMINTRHASPDDFRFFLGYSGWGPGQLQQEIDQDSWYQAKATANVVFNPVYDRMWARALRAKGGDYAIIANTPEDPRMN</sequence>
<dbReference type="RefSeq" id="WP_012498742.1">
    <property type="nucleotide sequence ID" value="NC_011026.1"/>
</dbReference>
<evidence type="ECO:0000313" key="4">
    <source>
        <dbReference type="Proteomes" id="UP000001208"/>
    </source>
</evidence>
<protein>
    <recommendedName>
        <fullName evidence="2">UPF0301 protein Ctha_0187</fullName>
    </recommendedName>
</protein>
<dbReference type="HOGENOM" id="CLU_057596_2_1_10"/>
<dbReference type="eggNOG" id="COG1678">
    <property type="taxonomic scope" value="Bacteria"/>
</dbReference>
<dbReference type="PANTHER" id="PTHR30327:SF1">
    <property type="entry name" value="UPF0301 PROTEIN YQGE"/>
    <property type="match status" value="1"/>
</dbReference>
<dbReference type="GO" id="GO:0005829">
    <property type="term" value="C:cytosol"/>
    <property type="evidence" value="ECO:0007669"/>
    <property type="project" value="TreeGrafter"/>
</dbReference>
<dbReference type="InterPro" id="IPR003774">
    <property type="entry name" value="AlgH-like"/>
</dbReference>
<proteinExistence type="inferred from homology"/>
<comment type="similarity">
    <text evidence="1 2">Belongs to the UPF0301 (AlgH) family.</text>
</comment>
<dbReference type="OrthoDB" id="9807486at2"/>
<dbReference type="SUPFAM" id="SSF143456">
    <property type="entry name" value="VC0467-like"/>
    <property type="match status" value="1"/>
</dbReference>
<organism evidence="3 4">
    <name type="scientific">Chloroherpeton thalassium (strain ATCC 35110 / GB-78)</name>
    <dbReference type="NCBI Taxonomy" id="517418"/>
    <lineage>
        <taxon>Bacteria</taxon>
        <taxon>Pseudomonadati</taxon>
        <taxon>Chlorobiota</taxon>
        <taxon>Chlorobiia</taxon>
        <taxon>Chlorobiales</taxon>
        <taxon>Chloroherpetonaceae</taxon>
        <taxon>Chloroherpeton</taxon>
    </lineage>
</organism>
<keyword evidence="4" id="KW-1185">Reference proteome</keyword>
<dbReference type="STRING" id="517418.Ctha_0187"/>
<evidence type="ECO:0000256" key="1">
    <source>
        <dbReference type="ARBA" id="ARBA00009600"/>
    </source>
</evidence>
<evidence type="ECO:0000313" key="3">
    <source>
        <dbReference type="EMBL" id="ACF12658.1"/>
    </source>
</evidence>
<dbReference type="HAMAP" id="MF_00758">
    <property type="entry name" value="UPF0301"/>
    <property type="match status" value="1"/>
</dbReference>
<dbReference type="Proteomes" id="UP000001208">
    <property type="component" value="Chromosome"/>
</dbReference>
<dbReference type="EMBL" id="CP001100">
    <property type="protein sequence ID" value="ACF12658.1"/>
    <property type="molecule type" value="Genomic_DNA"/>
</dbReference>